<dbReference type="EMBL" id="RFLX01000051">
    <property type="protein sequence ID" value="RMI15547.1"/>
    <property type="molecule type" value="Genomic_DNA"/>
</dbReference>
<organism evidence="3 6">
    <name type="scientific">Teichococcus wenyumeiae</name>
    <dbReference type="NCBI Taxonomy" id="2478470"/>
    <lineage>
        <taxon>Bacteria</taxon>
        <taxon>Pseudomonadati</taxon>
        <taxon>Pseudomonadota</taxon>
        <taxon>Alphaproteobacteria</taxon>
        <taxon>Acetobacterales</taxon>
        <taxon>Roseomonadaceae</taxon>
        <taxon>Roseomonas</taxon>
    </lineage>
</organism>
<dbReference type="GO" id="GO:0051782">
    <property type="term" value="P:negative regulation of cell division"/>
    <property type="evidence" value="ECO:0007669"/>
    <property type="project" value="TreeGrafter"/>
</dbReference>
<proteinExistence type="predicted"/>
<dbReference type="Proteomes" id="UP000274097">
    <property type="component" value="Unassembled WGS sequence"/>
</dbReference>
<evidence type="ECO:0000313" key="3">
    <source>
        <dbReference type="EMBL" id="RKK03196.1"/>
    </source>
</evidence>
<reference evidence="3 6" key="1">
    <citation type="submission" date="2018-09" db="EMBL/GenBank/DDBJ databases">
        <title>Roseomonas sp. nov., isolated from feces of Tibetan antelopes in the Qinghai-Tibet plateau, China.</title>
        <authorList>
            <person name="Tian Z."/>
        </authorList>
    </citation>
    <scope>NUCLEOTIDE SEQUENCE [LARGE SCALE GENOMIC DNA]</scope>
    <source>
        <strain evidence="4 5">Z23</strain>
        <strain evidence="3 6">Z24</strain>
    </source>
</reference>
<accession>A0A3A9JHS6</accession>
<dbReference type="PANTHER" id="PTHR43384:SF6">
    <property type="entry name" value="SEPTUM SITE-DETERMINING PROTEIN MIND HOMOLOG, CHLOROPLASTIC"/>
    <property type="match status" value="1"/>
</dbReference>
<protein>
    <submittedName>
        <fullName evidence="3">Pilus assembly protein CpaE</fullName>
    </submittedName>
</protein>
<comment type="caution">
    <text evidence="3">The sequence shown here is derived from an EMBL/GenBank/DDBJ whole genome shotgun (WGS) entry which is preliminary data.</text>
</comment>
<evidence type="ECO:0000313" key="4">
    <source>
        <dbReference type="EMBL" id="RMI15547.1"/>
    </source>
</evidence>
<dbReference type="Proteomes" id="UP000278036">
    <property type="component" value="Unassembled WGS sequence"/>
</dbReference>
<evidence type="ECO:0000313" key="6">
    <source>
        <dbReference type="Proteomes" id="UP000278036"/>
    </source>
</evidence>
<dbReference type="Gene3D" id="3.40.50.300">
    <property type="entry name" value="P-loop containing nucleotide triphosphate hydrolases"/>
    <property type="match status" value="1"/>
</dbReference>
<sequence>MSAAEATRGAGGATERPILLAFLADDADEAALRGGLAEWTDAVPVRRGNVRTAARTLEREETPRLLIVDISGVDDAAEALERLATVCSPDVRVLVVGDRNDLSFYRGITRDLGVEEYIYKPLTRDNVSRLFGPPLAELLSAGGGQSAATPRGGQIVAVSGLRGGVGATTIATNLALHLSETTRGHVALLDLHLRGGSTALSLGARPGAGLRVALEEPERVDALFLDRVSIPISDRFRVVAADEALESSPAPTEAGIIRLLELLRSRFNTIVVDLPNPPGVMERRVIALARHRILVMGPDVASIRDAAAGRRMVAALANGAAPLVVLNRAGLRGGLGNALVTEGLGAAPDIIIPDFPGQVPKAMNLGRPALHDSAGFRRALTPLTREISGAGATAEEGRMRRLAWLWRR</sequence>
<dbReference type="PANTHER" id="PTHR43384">
    <property type="entry name" value="SEPTUM SITE-DETERMINING PROTEIN MIND HOMOLOG, CHLOROPLASTIC-RELATED"/>
    <property type="match status" value="1"/>
</dbReference>
<dbReference type="Gene3D" id="3.40.50.2300">
    <property type="match status" value="1"/>
</dbReference>
<dbReference type="AlphaFoldDB" id="A0A3A9JHS6"/>
<evidence type="ECO:0000313" key="5">
    <source>
        <dbReference type="Proteomes" id="UP000274097"/>
    </source>
</evidence>
<dbReference type="SUPFAM" id="SSF52540">
    <property type="entry name" value="P-loop containing nucleoside triphosphate hydrolases"/>
    <property type="match status" value="1"/>
</dbReference>
<dbReference type="GO" id="GO:0005829">
    <property type="term" value="C:cytosol"/>
    <property type="evidence" value="ECO:0007669"/>
    <property type="project" value="TreeGrafter"/>
</dbReference>
<gene>
    <name evidence="3" type="ORF">D6Z83_15825</name>
    <name evidence="4" type="ORF">EBE87_25315</name>
</gene>
<name>A0A3A9JHS6_9PROT</name>
<keyword evidence="1" id="KW-0547">Nucleotide-binding</keyword>
<dbReference type="InterPro" id="IPR027417">
    <property type="entry name" value="P-loop_NTPase"/>
</dbReference>
<dbReference type="EMBL" id="RAQU01000099">
    <property type="protein sequence ID" value="RKK03196.1"/>
    <property type="molecule type" value="Genomic_DNA"/>
</dbReference>
<evidence type="ECO:0000256" key="1">
    <source>
        <dbReference type="ARBA" id="ARBA00022741"/>
    </source>
</evidence>
<keyword evidence="5" id="KW-1185">Reference proteome</keyword>
<dbReference type="InterPro" id="IPR050625">
    <property type="entry name" value="ParA/MinD_ATPase"/>
</dbReference>
<dbReference type="GO" id="GO:0016887">
    <property type="term" value="F:ATP hydrolysis activity"/>
    <property type="evidence" value="ECO:0007669"/>
    <property type="project" value="TreeGrafter"/>
</dbReference>
<keyword evidence="2" id="KW-0067">ATP-binding</keyword>
<dbReference type="InParanoid" id="A0A3A9JHS6"/>
<dbReference type="GO" id="GO:0009898">
    <property type="term" value="C:cytoplasmic side of plasma membrane"/>
    <property type="evidence" value="ECO:0007669"/>
    <property type="project" value="TreeGrafter"/>
</dbReference>
<evidence type="ECO:0000256" key="2">
    <source>
        <dbReference type="ARBA" id="ARBA00022840"/>
    </source>
</evidence>
<dbReference type="GO" id="GO:0005524">
    <property type="term" value="F:ATP binding"/>
    <property type="evidence" value="ECO:0007669"/>
    <property type="project" value="UniProtKB-KW"/>
</dbReference>